<evidence type="ECO:0000313" key="7">
    <source>
        <dbReference type="Proteomes" id="UP000472274"/>
    </source>
</evidence>
<evidence type="ECO:0000256" key="4">
    <source>
        <dbReference type="SAM" id="MobiDB-lite"/>
    </source>
</evidence>
<dbReference type="InterPro" id="IPR027417">
    <property type="entry name" value="P-loop_NTPase"/>
</dbReference>
<sequence>LNASASKLSPKIKLWLPPKDTARSRDLAGSRERRGLENCPSGCEKPTTQTCTCRTAKTVERKIKPRAAESKNTNETTRGGASRASLKLGCFGKGKETIASLFGLVQRAPGTEGLEQKHPQRSPGLKTLLRAGATWESTTDPWMPWAQDSTPVHLSPSLLLTLHPPLASLGSAGKIKNAPSPRLFSTHLHYDDIPKAVFENKVKVLVVFRNPKDVAVSYYHFYNKNPGLPNVSSWDEFFQKFMSGEGTVIRSW</sequence>
<comment type="similarity">
    <text evidence="1 3">Belongs to the sulfotransferase 1 family.</text>
</comment>
<feature type="compositionally biased region" description="Basic and acidic residues" evidence="4">
    <location>
        <begin position="20"/>
        <end position="36"/>
    </location>
</feature>
<feature type="domain" description="Sulfotransferase" evidence="5">
    <location>
        <begin position="172"/>
        <end position="247"/>
    </location>
</feature>
<proteinExistence type="inferred from homology"/>
<keyword evidence="2 3" id="KW-0808">Transferase</keyword>
<name>A0A674ICX7_9SAUR</name>
<reference evidence="6" key="1">
    <citation type="submission" date="2025-08" db="UniProtKB">
        <authorList>
            <consortium name="Ensembl"/>
        </authorList>
    </citation>
    <scope>IDENTIFICATION</scope>
</reference>
<evidence type="ECO:0000256" key="1">
    <source>
        <dbReference type="ARBA" id="ARBA00005771"/>
    </source>
</evidence>
<dbReference type="InterPro" id="IPR000863">
    <property type="entry name" value="Sulfotransferase_dom"/>
</dbReference>
<dbReference type="Gene3D" id="3.40.50.300">
    <property type="entry name" value="P-loop containing nucleotide triphosphate hydrolases"/>
    <property type="match status" value="1"/>
</dbReference>
<dbReference type="GeneTree" id="ENSGT00940000159084"/>
<feature type="compositionally biased region" description="Polar residues" evidence="4">
    <location>
        <begin position="70"/>
        <end position="79"/>
    </location>
</feature>
<feature type="region of interest" description="Disordered" evidence="4">
    <location>
        <begin position="1"/>
        <end position="48"/>
    </location>
</feature>
<evidence type="ECO:0000259" key="5">
    <source>
        <dbReference type="Pfam" id="PF00685"/>
    </source>
</evidence>
<dbReference type="GO" id="GO:0008146">
    <property type="term" value="F:sulfotransferase activity"/>
    <property type="evidence" value="ECO:0007669"/>
    <property type="project" value="InterPro"/>
</dbReference>
<accession>A0A674ICX7</accession>
<protein>
    <recommendedName>
        <fullName evidence="3">Sulfotransferase</fullName>
        <ecNumber evidence="3">2.8.2.-</ecNumber>
    </recommendedName>
</protein>
<dbReference type="SUPFAM" id="SSF52540">
    <property type="entry name" value="P-loop containing nucleoside triphosphate hydrolases"/>
    <property type="match status" value="1"/>
</dbReference>
<dbReference type="Pfam" id="PF00685">
    <property type="entry name" value="Sulfotransfer_1"/>
    <property type="match status" value="1"/>
</dbReference>
<reference evidence="6" key="2">
    <citation type="submission" date="2025-09" db="UniProtKB">
        <authorList>
            <consortium name="Ensembl"/>
        </authorList>
    </citation>
    <scope>IDENTIFICATION</scope>
</reference>
<dbReference type="Proteomes" id="UP000472274">
    <property type="component" value="Unplaced"/>
</dbReference>
<dbReference type="Ensembl" id="ENSTMTT00000006845.1">
    <property type="protein sequence ID" value="ENSTMTP00000006625.1"/>
    <property type="gene ID" value="ENSTMTG00000004843.1"/>
</dbReference>
<evidence type="ECO:0000256" key="3">
    <source>
        <dbReference type="RuleBase" id="RU361155"/>
    </source>
</evidence>
<keyword evidence="7" id="KW-1185">Reference proteome</keyword>
<organism evidence="6 7">
    <name type="scientific">Terrapene triunguis</name>
    <name type="common">Three-toed box turtle</name>
    <dbReference type="NCBI Taxonomy" id="2587831"/>
    <lineage>
        <taxon>Eukaryota</taxon>
        <taxon>Metazoa</taxon>
        <taxon>Chordata</taxon>
        <taxon>Craniata</taxon>
        <taxon>Vertebrata</taxon>
        <taxon>Euteleostomi</taxon>
        <taxon>Archelosauria</taxon>
        <taxon>Testudinata</taxon>
        <taxon>Testudines</taxon>
        <taxon>Cryptodira</taxon>
        <taxon>Durocryptodira</taxon>
        <taxon>Testudinoidea</taxon>
        <taxon>Emydidae</taxon>
        <taxon>Terrapene</taxon>
    </lineage>
</organism>
<dbReference type="AlphaFoldDB" id="A0A674ICX7"/>
<evidence type="ECO:0000313" key="6">
    <source>
        <dbReference type="Ensembl" id="ENSTMTP00000006625.1"/>
    </source>
</evidence>
<dbReference type="EC" id="2.8.2.-" evidence="3"/>
<evidence type="ECO:0000256" key="2">
    <source>
        <dbReference type="ARBA" id="ARBA00022679"/>
    </source>
</evidence>
<dbReference type="PANTHER" id="PTHR11783">
    <property type="entry name" value="SULFOTRANSFERASE SULT"/>
    <property type="match status" value="1"/>
</dbReference>
<dbReference type="InParanoid" id="A0A674ICX7"/>
<feature type="region of interest" description="Disordered" evidence="4">
    <location>
        <begin position="62"/>
        <end position="82"/>
    </location>
</feature>